<evidence type="ECO:0000313" key="3">
    <source>
        <dbReference type="Proteomes" id="UP000800035"/>
    </source>
</evidence>
<dbReference type="AlphaFoldDB" id="A0A6A5UA29"/>
<dbReference type="EMBL" id="ML976980">
    <property type="protein sequence ID" value="KAF1961564.1"/>
    <property type="molecule type" value="Genomic_DNA"/>
</dbReference>
<name>A0A6A5UA29_9PLEO</name>
<dbReference type="Proteomes" id="UP000800035">
    <property type="component" value="Unassembled WGS sequence"/>
</dbReference>
<accession>A0A6A5UA29</accession>
<feature type="domain" description="Tse2 ADP-ribosyltransferase toxin" evidence="1">
    <location>
        <begin position="41"/>
        <end position="184"/>
    </location>
</feature>
<sequence>MLVRLSRKAVSGVNVQRSRIVNWRSKRDFSLISIHSSFPASLLRLNAGTKSNLFDYQDQASTECQSPEDGVRISEGGLIYPAVFTDLPFSNRAVLMPNTFMMQEIIRTAVDQYVDDRENSISGERPIVFTIPKGTTIPRALILLREHTSQFSLQPSRPTALDDLNNILDEFYSKYAEKQTAEEWLDNHDFASAVPDDAETQWASR</sequence>
<protein>
    <recommendedName>
        <fullName evidence="1">Tse2 ADP-ribosyltransferase toxin domain-containing protein</fullName>
    </recommendedName>
</protein>
<dbReference type="Pfam" id="PF18648">
    <property type="entry name" value="ADPRTs_Tse2"/>
    <property type="match status" value="1"/>
</dbReference>
<keyword evidence="3" id="KW-1185">Reference proteome</keyword>
<dbReference type="OrthoDB" id="10266325at2759"/>
<evidence type="ECO:0000313" key="2">
    <source>
        <dbReference type="EMBL" id="KAF1961564.1"/>
    </source>
</evidence>
<dbReference type="InterPro" id="IPR041018">
    <property type="entry name" value="ADPRTs_Tse2"/>
</dbReference>
<reference evidence="2" key="1">
    <citation type="journal article" date="2020" name="Stud. Mycol.">
        <title>101 Dothideomycetes genomes: a test case for predicting lifestyles and emergence of pathogens.</title>
        <authorList>
            <person name="Haridas S."/>
            <person name="Albert R."/>
            <person name="Binder M."/>
            <person name="Bloem J."/>
            <person name="Labutti K."/>
            <person name="Salamov A."/>
            <person name="Andreopoulos B."/>
            <person name="Baker S."/>
            <person name="Barry K."/>
            <person name="Bills G."/>
            <person name="Bluhm B."/>
            <person name="Cannon C."/>
            <person name="Castanera R."/>
            <person name="Culley D."/>
            <person name="Daum C."/>
            <person name="Ezra D."/>
            <person name="Gonzalez J."/>
            <person name="Henrissat B."/>
            <person name="Kuo A."/>
            <person name="Liang C."/>
            <person name="Lipzen A."/>
            <person name="Lutzoni F."/>
            <person name="Magnuson J."/>
            <person name="Mondo S."/>
            <person name="Nolan M."/>
            <person name="Ohm R."/>
            <person name="Pangilinan J."/>
            <person name="Park H.-J."/>
            <person name="Ramirez L."/>
            <person name="Alfaro M."/>
            <person name="Sun H."/>
            <person name="Tritt A."/>
            <person name="Yoshinaga Y."/>
            <person name="Zwiers L.-H."/>
            <person name="Turgeon B."/>
            <person name="Goodwin S."/>
            <person name="Spatafora J."/>
            <person name="Crous P."/>
            <person name="Grigoriev I."/>
        </authorList>
    </citation>
    <scope>NUCLEOTIDE SEQUENCE</scope>
    <source>
        <strain evidence="2">CBS 675.92</strain>
    </source>
</reference>
<proteinExistence type="predicted"/>
<organism evidence="2 3">
    <name type="scientific">Byssothecium circinans</name>
    <dbReference type="NCBI Taxonomy" id="147558"/>
    <lineage>
        <taxon>Eukaryota</taxon>
        <taxon>Fungi</taxon>
        <taxon>Dikarya</taxon>
        <taxon>Ascomycota</taxon>
        <taxon>Pezizomycotina</taxon>
        <taxon>Dothideomycetes</taxon>
        <taxon>Pleosporomycetidae</taxon>
        <taxon>Pleosporales</taxon>
        <taxon>Massarineae</taxon>
        <taxon>Massarinaceae</taxon>
        <taxon>Byssothecium</taxon>
    </lineage>
</organism>
<gene>
    <name evidence="2" type="ORF">CC80DRAFT_488036</name>
</gene>
<evidence type="ECO:0000259" key="1">
    <source>
        <dbReference type="Pfam" id="PF18648"/>
    </source>
</evidence>